<dbReference type="EMBL" id="KN823058">
    <property type="protein sequence ID" value="KIO24593.1"/>
    <property type="molecule type" value="Genomic_DNA"/>
</dbReference>
<protein>
    <submittedName>
        <fullName evidence="1">Uncharacterized protein</fullName>
    </submittedName>
</protein>
<name>A0A0C3KSY7_9AGAM</name>
<organism evidence="1 2">
    <name type="scientific">Tulasnella calospora MUT 4182</name>
    <dbReference type="NCBI Taxonomy" id="1051891"/>
    <lineage>
        <taxon>Eukaryota</taxon>
        <taxon>Fungi</taxon>
        <taxon>Dikarya</taxon>
        <taxon>Basidiomycota</taxon>
        <taxon>Agaricomycotina</taxon>
        <taxon>Agaricomycetes</taxon>
        <taxon>Cantharellales</taxon>
        <taxon>Tulasnellaceae</taxon>
        <taxon>Tulasnella</taxon>
    </lineage>
</organism>
<gene>
    <name evidence="1" type="ORF">M407DRAFT_99376</name>
</gene>
<dbReference type="Proteomes" id="UP000054248">
    <property type="component" value="Unassembled WGS sequence"/>
</dbReference>
<accession>A0A0C3KSY7</accession>
<reference evidence="2" key="2">
    <citation type="submission" date="2015-01" db="EMBL/GenBank/DDBJ databases">
        <title>Evolutionary Origins and Diversification of the Mycorrhizal Mutualists.</title>
        <authorList>
            <consortium name="DOE Joint Genome Institute"/>
            <consortium name="Mycorrhizal Genomics Consortium"/>
            <person name="Kohler A."/>
            <person name="Kuo A."/>
            <person name="Nagy L.G."/>
            <person name="Floudas D."/>
            <person name="Copeland A."/>
            <person name="Barry K.W."/>
            <person name="Cichocki N."/>
            <person name="Veneault-Fourrey C."/>
            <person name="LaButti K."/>
            <person name="Lindquist E.A."/>
            <person name="Lipzen A."/>
            <person name="Lundell T."/>
            <person name="Morin E."/>
            <person name="Murat C."/>
            <person name="Riley R."/>
            <person name="Ohm R."/>
            <person name="Sun H."/>
            <person name="Tunlid A."/>
            <person name="Henrissat B."/>
            <person name="Grigoriev I.V."/>
            <person name="Hibbett D.S."/>
            <person name="Martin F."/>
        </authorList>
    </citation>
    <scope>NUCLEOTIDE SEQUENCE [LARGE SCALE GENOMIC DNA]</scope>
    <source>
        <strain evidence="2">MUT 4182</strain>
    </source>
</reference>
<reference evidence="1 2" key="1">
    <citation type="submission" date="2014-04" db="EMBL/GenBank/DDBJ databases">
        <authorList>
            <consortium name="DOE Joint Genome Institute"/>
            <person name="Kuo A."/>
            <person name="Girlanda M."/>
            <person name="Perotto S."/>
            <person name="Kohler A."/>
            <person name="Nagy L.G."/>
            <person name="Floudas D."/>
            <person name="Copeland A."/>
            <person name="Barry K.W."/>
            <person name="Cichocki N."/>
            <person name="Veneault-Fourrey C."/>
            <person name="LaButti K."/>
            <person name="Lindquist E.A."/>
            <person name="Lipzen A."/>
            <person name="Lundell T."/>
            <person name="Morin E."/>
            <person name="Murat C."/>
            <person name="Sun H."/>
            <person name="Tunlid A."/>
            <person name="Henrissat B."/>
            <person name="Grigoriev I.V."/>
            <person name="Hibbett D.S."/>
            <person name="Martin F."/>
            <person name="Nordberg H.P."/>
            <person name="Cantor M.N."/>
            <person name="Hua S.X."/>
        </authorList>
    </citation>
    <scope>NUCLEOTIDE SEQUENCE [LARGE SCALE GENOMIC DNA]</scope>
    <source>
        <strain evidence="1 2">MUT 4182</strain>
    </source>
</reference>
<proteinExistence type="predicted"/>
<dbReference type="AlphaFoldDB" id="A0A0C3KSY7"/>
<evidence type="ECO:0000313" key="1">
    <source>
        <dbReference type="EMBL" id="KIO24593.1"/>
    </source>
</evidence>
<dbReference type="HOGENOM" id="CLU_3034081_0_0_1"/>
<sequence>MSKLDLPRGTLAHLETRCRPEGDKPWPQSVSLPKWLCLRVVWLYYWSNKIQWRMY</sequence>
<evidence type="ECO:0000313" key="2">
    <source>
        <dbReference type="Proteomes" id="UP000054248"/>
    </source>
</evidence>
<keyword evidence="2" id="KW-1185">Reference proteome</keyword>